<keyword evidence="1" id="KW-0393">Immunoglobulin domain</keyword>
<dbReference type="InterPro" id="IPR003597">
    <property type="entry name" value="Ig_C1-set"/>
</dbReference>
<proteinExistence type="predicted"/>
<dbReference type="AlphaFoldDB" id="A0A8J7NZ40"/>
<gene>
    <name evidence="3" type="primary">Ighm_1</name>
    <name evidence="3" type="ORF">GTO95_0010438</name>
</gene>
<keyword evidence="4" id="KW-1185">Reference proteome</keyword>
<dbReference type="InterPro" id="IPR007110">
    <property type="entry name" value="Ig-like_dom"/>
</dbReference>
<dbReference type="SUPFAM" id="SSF48726">
    <property type="entry name" value="Immunoglobulin"/>
    <property type="match status" value="2"/>
</dbReference>
<dbReference type="Pfam" id="PF07654">
    <property type="entry name" value="C1-set"/>
    <property type="match status" value="2"/>
</dbReference>
<dbReference type="Gene3D" id="2.60.40.10">
    <property type="entry name" value="Immunoglobulins"/>
    <property type="match status" value="2"/>
</dbReference>
<dbReference type="PROSITE" id="PS50835">
    <property type="entry name" value="IG_LIKE"/>
    <property type="match status" value="2"/>
</dbReference>
<dbReference type="Proteomes" id="UP000736164">
    <property type="component" value="Unassembled WGS sequence"/>
</dbReference>
<feature type="domain" description="Ig-like" evidence="2">
    <location>
        <begin position="131"/>
        <end position="232"/>
    </location>
</feature>
<dbReference type="InterPro" id="IPR013783">
    <property type="entry name" value="Ig-like_fold"/>
</dbReference>
<evidence type="ECO:0000259" key="2">
    <source>
        <dbReference type="PROSITE" id="PS50835"/>
    </source>
</evidence>
<feature type="non-terminal residue" evidence="3">
    <location>
        <position position="1"/>
    </location>
</feature>
<feature type="domain" description="Ig-like" evidence="2">
    <location>
        <begin position="6"/>
        <end position="108"/>
    </location>
</feature>
<reference evidence="3" key="1">
    <citation type="journal article" date="2021" name="Cell">
        <title>Tracing the genetic footprints of vertebrate landing in non-teleost ray-finned fishes.</title>
        <authorList>
            <person name="Bi X."/>
            <person name="Wang K."/>
            <person name="Yang L."/>
            <person name="Pan H."/>
            <person name="Jiang H."/>
            <person name="Wei Q."/>
            <person name="Fang M."/>
            <person name="Yu H."/>
            <person name="Zhu C."/>
            <person name="Cai Y."/>
            <person name="He Y."/>
            <person name="Gan X."/>
            <person name="Zeng H."/>
            <person name="Yu D."/>
            <person name="Zhu Y."/>
            <person name="Jiang H."/>
            <person name="Qiu Q."/>
            <person name="Yang H."/>
            <person name="Zhang Y.E."/>
            <person name="Wang W."/>
            <person name="Zhu M."/>
            <person name="He S."/>
            <person name="Zhang G."/>
        </authorList>
    </citation>
    <scope>NUCLEOTIDE SEQUENCE</scope>
    <source>
        <strain evidence="3">Allg_001</strain>
    </source>
</reference>
<organism evidence="3 4">
    <name type="scientific">Atractosteus spatula</name>
    <name type="common">Alligator gar</name>
    <name type="synonym">Lepisosteus spatula</name>
    <dbReference type="NCBI Taxonomy" id="7917"/>
    <lineage>
        <taxon>Eukaryota</taxon>
        <taxon>Metazoa</taxon>
        <taxon>Chordata</taxon>
        <taxon>Craniata</taxon>
        <taxon>Vertebrata</taxon>
        <taxon>Euteleostomi</taxon>
        <taxon>Actinopterygii</taxon>
        <taxon>Neopterygii</taxon>
        <taxon>Holostei</taxon>
        <taxon>Semionotiformes</taxon>
        <taxon>Lepisosteidae</taxon>
        <taxon>Atractosteus</taxon>
    </lineage>
</organism>
<name>A0A8J7NZ40_ATRSP</name>
<dbReference type="CDD" id="cd00098">
    <property type="entry name" value="IgC1"/>
    <property type="match status" value="1"/>
</dbReference>
<evidence type="ECO:0000313" key="4">
    <source>
        <dbReference type="Proteomes" id="UP000736164"/>
    </source>
</evidence>
<sequence length="240" mass="27328">VLQSSPKKAAVFLVGPSIQDISEQRPLNATCLVTGYNLKAFSITWKIDGKKQTAKIKTENPITNPNGTETMRSILELTEYTWNKLKLVSCEVKHACAEKPQIAETERTGRVVLFTFFLLQRIENTLWDSPPTVEVRRSPRDYLRTDGAELECLLTGFFPSNIYVKWQVNNRDVPNDQYTNEPVTSDGGKTNFSMVSRIFIQRNKWPNLKSYKCVFNQGNGERKFPENDKVLPGESMILSS</sequence>
<evidence type="ECO:0000313" key="3">
    <source>
        <dbReference type="EMBL" id="MBN3322265.1"/>
    </source>
</evidence>
<evidence type="ECO:0000256" key="1">
    <source>
        <dbReference type="ARBA" id="ARBA00023319"/>
    </source>
</evidence>
<dbReference type="SMART" id="SM00407">
    <property type="entry name" value="IGc1"/>
    <property type="match status" value="2"/>
</dbReference>
<dbReference type="EMBL" id="JAAWVO010059437">
    <property type="protein sequence ID" value="MBN3322265.1"/>
    <property type="molecule type" value="Genomic_DNA"/>
</dbReference>
<accession>A0A8J7NZ40</accession>
<dbReference type="InterPro" id="IPR036179">
    <property type="entry name" value="Ig-like_dom_sf"/>
</dbReference>
<protein>
    <submittedName>
        <fullName evidence="3">IGHM protein</fullName>
    </submittedName>
</protein>
<dbReference type="PANTHER" id="PTHR23411">
    <property type="entry name" value="TAPASIN"/>
    <property type="match status" value="1"/>
</dbReference>
<feature type="non-terminal residue" evidence="3">
    <location>
        <position position="240"/>
    </location>
</feature>
<comment type="caution">
    <text evidence="3">The sequence shown here is derived from an EMBL/GenBank/DDBJ whole genome shotgun (WGS) entry which is preliminary data.</text>
</comment>
<dbReference type="InterPro" id="IPR050380">
    <property type="entry name" value="Immune_Resp_Modulators"/>
</dbReference>